<gene>
    <name evidence="1" type="ORF">E5334_03430</name>
</gene>
<protein>
    <submittedName>
        <fullName evidence="1">ABC transporter substrate-binding protein</fullName>
    </submittedName>
</protein>
<dbReference type="Pfam" id="PF04392">
    <property type="entry name" value="ABC_sub_bind"/>
    <property type="match status" value="1"/>
</dbReference>
<reference evidence="1 2" key="1">
    <citation type="submission" date="2019-04" db="EMBL/GenBank/DDBJ databases">
        <title>Microbes associate with the intestines of laboratory mice.</title>
        <authorList>
            <person name="Navarre W."/>
            <person name="Wong E."/>
            <person name="Huang K."/>
            <person name="Tropini C."/>
            <person name="Ng K."/>
            <person name="Yu B."/>
        </authorList>
    </citation>
    <scope>NUCLEOTIDE SEQUENCE [LARGE SCALE GENOMIC DNA]</scope>
    <source>
        <strain evidence="1 2">NM07_P-09</strain>
    </source>
</reference>
<comment type="caution">
    <text evidence="1">The sequence shown here is derived from an EMBL/GenBank/DDBJ whole genome shotgun (WGS) entry which is preliminary data.</text>
</comment>
<sequence length="379" mass="39753">MRRLSLSPNRLGASAFLCRSPKPQRREASRKERRMNFTSQVHKHVLGKLGALMACLLAVVVLVGCSGGGGTDVSQASGSLDKNTEVRVCFVEVVENDAFITMMNGFKDEMADQGFTNVVYDVKNAQGDVATLNSIAAQLKSADYDVIVPIATPAAQACANAAIDKPMIFISVTDPVAAGITSSLEKPDKGITGTSNVSDVKAIFEFAEELDPAALSGKVGILYCSGEKNAEVTAKAAQEYLEGRQIEVDVRTVTNSSEVQQTAATLASGVSCIYVPVDSVVQSAMSQLTQTATKANIPVLGTDPVMVKDGALESVSCSNTTLGAKSADMAIKALEGTKISDLPVEVLASDDYAVNGATAKALGINLDSLSISQDYRVID</sequence>
<name>A0A4V3RR84_9ACTN</name>
<dbReference type="PANTHER" id="PTHR35271:SF1">
    <property type="entry name" value="ABC TRANSPORTER, SUBSTRATE-BINDING LIPOPROTEIN"/>
    <property type="match status" value="1"/>
</dbReference>
<dbReference type="OrthoDB" id="9776955at2"/>
<dbReference type="EMBL" id="SRYE01000002">
    <property type="protein sequence ID" value="TGY62490.1"/>
    <property type="molecule type" value="Genomic_DNA"/>
</dbReference>
<dbReference type="PANTHER" id="PTHR35271">
    <property type="entry name" value="ABC TRANSPORTER, SUBSTRATE-BINDING LIPOPROTEIN-RELATED"/>
    <property type="match status" value="1"/>
</dbReference>
<dbReference type="CDD" id="cd06325">
    <property type="entry name" value="PBP1_ABC_unchar_transporter"/>
    <property type="match status" value="1"/>
</dbReference>
<accession>A0A4V3RR84</accession>
<dbReference type="SUPFAM" id="SSF53822">
    <property type="entry name" value="Periplasmic binding protein-like I"/>
    <property type="match status" value="1"/>
</dbReference>
<proteinExistence type="predicted"/>
<evidence type="ECO:0000313" key="1">
    <source>
        <dbReference type="EMBL" id="TGY62490.1"/>
    </source>
</evidence>
<evidence type="ECO:0000313" key="2">
    <source>
        <dbReference type="Proteomes" id="UP000310263"/>
    </source>
</evidence>
<dbReference type="Gene3D" id="3.40.50.2300">
    <property type="match status" value="2"/>
</dbReference>
<dbReference type="AlphaFoldDB" id="A0A4V3RR84"/>
<dbReference type="Proteomes" id="UP000310263">
    <property type="component" value="Unassembled WGS sequence"/>
</dbReference>
<dbReference type="InterPro" id="IPR007487">
    <property type="entry name" value="ABC_transpt-TYRBP-like"/>
</dbReference>
<keyword evidence="2" id="KW-1185">Reference proteome</keyword>
<organism evidence="1 2">
    <name type="scientific">Muricaecibacterium torontonense</name>
    <dbReference type="NCBI Taxonomy" id="3032871"/>
    <lineage>
        <taxon>Bacteria</taxon>
        <taxon>Bacillati</taxon>
        <taxon>Actinomycetota</taxon>
        <taxon>Coriobacteriia</taxon>
        <taxon>Coriobacteriales</taxon>
        <taxon>Atopobiaceae</taxon>
        <taxon>Muricaecibacterium</taxon>
    </lineage>
</organism>
<dbReference type="InterPro" id="IPR028082">
    <property type="entry name" value="Peripla_BP_I"/>
</dbReference>